<dbReference type="Proteomes" id="UP000711047">
    <property type="component" value="Unassembled WGS sequence"/>
</dbReference>
<gene>
    <name evidence="1" type="ORF">HQN87_16570</name>
</gene>
<dbReference type="EMBL" id="JABMKX010000008">
    <property type="protein sequence ID" value="NQX46954.1"/>
    <property type="molecule type" value="Genomic_DNA"/>
</dbReference>
<comment type="caution">
    <text evidence="1">The sequence shown here is derived from an EMBL/GenBank/DDBJ whole genome shotgun (WGS) entry which is preliminary data.</text>
</comment>
<organism evidence="1 2">
    <name type="scientific">Paenibacillus tritici</name>
    <dbReference type="NCBI Taxonomy" id="1873425"/>
    <lineage>
        <taxon>Bacteria</taxon>
        <taxon>Bacillati</taxon>
        <taxon>Bacillota</taxon>
        <taxon>Bacilli</taxon>
        <taxon>Bacillales</taxon>
        <taxon>Paenibacillaceae</taxon>
        <taxon>Paenibacillus</taxon>
    </lineage>
</organism>
<evidence type="ECO:0000313" key="2">
    <source>
        <dbReference type="Proteomes" id="UP000711047"/>
    </source>
</evidence>
<sequence>MGIFEELKVRKGSGELLSLNELTPEKLKTMFIDEGKTDKMISQLFEVKESQITYRRKKFGISIRGSILDDFLMANSEDAKEMNEKIKLQLLDEKNLTMISKAVAHFAFRNGPIEDMHATPNNQLSEEDMKTLNKFMVNRLAYIFKLVIEERWMEFDFLIKSTDRLYGHSWDEAEPDDGETRKIIEMLLKKG</sequence>
<proteinExistence type="predicted"/>
<dbReference type="RefSeq" id="WP_173135605.1">
    <property type="nucleotide sequence ID" value="NZ_JABMKX010000008.1"/>
</dbReference>
<name>A0ABX2DSA4_9BACL</name>
<evidence type="ECO:0000313" key="1">
    <source>
        <dbReference type="EMBL" id="NQX46954.1"/>
    </source>
</evidence>
<reference evidence="1 2" key="1">
    <citation type="submission" date="2020-05" db="EMBL/GenBank/DDBJ databases">
        <title>Paenibacillus glebae, sp. nov., Paenibacillus humi sp. nov., Paenibacillus pedi sp. nov., Paenibacillus terrestris sp. nov. and Paenibacillus terricola sp. nov., isolated from a forest top soil sample.</title>
        <authorList>
            <person name="Qi S."/>
            <person name="Carlier A."/>
            <person name="Cnockaert M."/>
            <person name="Vandamme P."/>
        </authorList>
    </citation>
    <scope>NUCLEOTIDE SEQUENCE [LARGE SCALE GENOMIC DNA]</scope>
    <source>
        <strain evidence="1 2">LMG 29502</strain>
    </source>
</reference>
<protein>
    <submittedName>
        <fullName evidence="1">Uncharacterized protein</fullName>
    </submittedName>
</protein>
<accession>A0ABX2DSA4</accession>
<keyword evidence="2" id="KW-1185">Reference proteome</keyword>